<accession>A0A923LG05</accession>
<name>A0A923LG05_9FIRM</name>
<dbReference type="PROSITE" id="PS50164">
    <property type="entry name" value="GIY_YIG"/>
    <property type="match status" value="1"/>
</dbReference>
<dbReference type="CDD" id="cd10447">
    <property type="entry name" value="GIY-YIG_unchar_2"/>
    <property type="match status" value="1"/>
</dbReference>
<dbReference type="InterPro" id="IPR025579">
    <property type="entry name" value="DUF4357"/>
</dbReference>
<feature type="domain" description="GIY-YIG" evidence="1">
    <location>
        <begin position="51"/>
        <end position="139"/>
    </location>
</feature>
<dbReference type="Proteomes" id="UP000652477">
    <property type="component" value="Unassembled WGS sequence"/>
</dbReference>
<organism evidence="2 3">
    <name type="scientific">Mediterraneibacter hominis</name>
    <dbReference type="NCBI Taxonomy" id="2763054"/>
    <lineage>
        <taxon>Bacteria</taxon>
        <taxon>Bacillati</taxon>
        <taxon>Bacillota</taxon>
        <taxon>Clostridia</taxon>
        <taxon>Lachnospirales</taxon>
        <taxon>Lachnospiraceae</taxon>
        <taxon>Mediterraneibacter</taxon>
    </lineage>
</organism>
<dbReference type="Pfam" id="PF14267">
    <property type="entry name" value="DUF4357"/>
    <property type="match status" value="1"/>
</dbReference>
<keyword evidence="3" id="KW-1185">Reference proteome</keyword>
<dbReference type="AlphaFoldDB" id="A0A923LG05"/>
<evidence type="ECO:0000313" key="2">
    <source>
        <dbReference type="EMBL" id="MBC5687477.1"/>
    </source>
</evidence>
<sequence>MTMAISKKLEMIYHNGQPDGIRSIRRNLSTMTTYVIPRPLLSEAKNISGINRPGIYYLINEDDGNKIVQLYIGQTRNGIARLDDHNRSKDFWNKAIMFLAESKTFTLDMISGLEKFAIIKAQESKRYKVENNIVPKYEIDEYDLAAVEEIYDEIQFIMATQGYKMNDAKSTINEVDILHTTRNGITAFGIYDGEKFEVLEDSQINIEKPARLQRYNRQRAELLSQQSIVDVDGKYILKVTLDFKTPSGASDFVLGGSTNGWVEWKNKDGKTLDELYRK</sequence>
<protein>
    <submittedName>
        <fullName evidence="2">GIY-YIG nuclease family protein</fullName>
    </submittedName>
</protein>
<dbReference type="EMBL" id="JACOPF010000001">
    <property type="protein sequence ID" value="MBC5687477.1"/>
    <property type="molecule type" value="Genomic_DNA"/>
</dbReference>
<evidence type="ECO:0000313" key="3">
    <source>
        <dbReference type="Proteomes" id="UP000652477"/>
    </source>
</evidence>
<reference evidence="2" key="1">
    <citation type="submission" date="2020-08" db="EMBL/GenBank/DDBJ databases">
        <title>Genome public.</title>
        <authorList>
            <person name="Liu C."/>
            <person name="Sun Q."/>
        </authorList>
    </citation>
    <scope>NUCLEOTIDE SEQUENCE</scope>
    <source>
        <strain evidence="2">NSJ-55</strain>
    </source>
</reference>
<dbReference type="InterPro" id="IPR000305">
    <property type="entry name" value="GIY-YIG_endonuc"/>
</dbReference>
<proteinExistence type="predicted"/>
<dbReference type="Pfam" id="PF01541">
    <property type="entry name" value="GIY-YIG"/>
    <property type="match status" value="1"/>
</dbReference>
<comment type="caution">
    <text evidence="2">The sequence shown here is derived from an EMBL/GenBank/DDBJ whole genome shotgun (WGS) entry which is preliminary data.</text>
</comment>
<evidence type="ECO:0000259" key="1">
    <source>
        <dbReference type="PROSITE" id="PS50164"/>
    </source>
</evidence>
<gene>
    <name evidence="2" type="ORF">H8S37_00810</name>
</gene>